<dbReference type="Proteomes" id="UP000789508">
    <property type="component" value="Unassembled WGS sequence"/>
</dbReference>
<proteinExistence type="predicted"/>
<name>A0A9N9ICR2_9GLOM</name>
<accession>A0A9N9ICR2</accession>
<protein>
    <submittedName>
        <fullName evidence="1">800_t:CDS:1</fullName>
    </submittedName>
</protein>
<keyword evidence="2" id="KW-1185">Reference proteome</keyword>
<evidence type="ECO:0000313" key="1">
    <source>
        <dbReference type="EMBL" id="CAG8731455.1"/>
    </source>
</evidence>
<sequence>KFLKALELYEEILNNSQHTPNDKALNAEEQALLIPFKIVLPNYPRPLFEYESYTTSIRFYLNNGIQNWLENEGYNVEEYKDELANTIGCTLIVMFLRASKSLKCLEL</sequence>
<reference evidence="1" key="1">
    <citation type="submission" date="2021-06" db="EMBL/GenBank/DDBJ databases">
        <authorList>
            <person name="Kallberg Y."/>
            <person name="Tangrot J."/>
            <person name="Rosling A."/>
        </authorList>
    </citation>
    <scope>NUCLEOTIDE SEQUENCE</scope>
    <source>
        <strain evidence="1">FL130A</strain>
    </source>
</reference>
<dbReference type="OrthoDB" id="2477965at2759"/>
<comment type="caution">
    <text evidence="1">The sequence shown here is derived from an EMBL/GenBank/DDBJ whole genome shotgun (WGS) entry which is preliminary data.</text>
</comment>
<organism evidence="1 2">
    <name type="scientific">Ambispora leptoticha</name>
    <dbReference type="NCBI Taxonomy" id="144679"/>
    <lineage>
        <taxon>Eukaryota</taxon>
        <taxon>Fungi</taxon>
        <taxon>Fungi incertae sedis</taxon>
        <taxon>Mucoromycota</taxon>
        <taxon>Glomeromycotina</taxon>
        <taxon>Glomeromycetes</taxon>
        <taxon>Archaeosporales</taxon>
        <taxon>Ambisporaceae</taxon>
        <taxon>Ambispora</taxon>
    </lineage>
</organism>
<gene>
    <name evidence="1" type="ORF">ALEPTO_LOCUS12640</name>
</gene>
<feature type="non-terminal residue" evidence="1">
    <location>
        <position position="107"/>
    </location>
</feature>
<evidence type="ECO:0000313" key="2">
    <source>
        <dbReference type="Proteomes" id="UP000789508"/>
    </source>
</evidence>
<dbReference type="AlphaFoldDB" id="A0A9N9ICR2"/>
<dbReference type="EMBL" id="CAJVPS010030684">
    <property type="protein sequence ID" value="CAG8731455.1"/>
    <property type="molecule type" value="Genomic_DNA"/>
</dbReference>
<feature type="non-terminal residue" evidence="1">
    <location>
        <position position="1"/>
    </location>
</feature>